<comment type="caution">
    <text evidence="3">The sequence shown here is derived from an EMBL/GenBank/DDBJ whole genome shotgun (WGS) entry which is preliminary data.</text>
</comment>
<proteinExistence type="predicted"/>
<feature type="domain" description="Hyaluronan/mRNA-binding protein" evidence="2">
    <location>
        <begin position="149"/>
        <end position="245"/>
    </location>
</feature>
<evidence type="ECO:0000313" key="3">
    <source>
        <dbReference type="EMBL" id="KAK1346862.1"/>
    </source>
</evidence>
<dbReference type="AlphaFoldDB" id="A0AA40LX77"/>
<dbReference type="EMBL" id="JAULJE010000001">
    <property type="protein sequence ID" value="KAK1346862.1"/>
    <property type="molecule type" value="Genomic_DNA"/>
</dbReference>
<dbReference type="InterPro" id="IPR006861">
    <property type="entry name" value="HABP4_PAIRBP1-bd"/>
</dbReference>
<keyword evidence="4" id="KW-1185">Reference proteome</keyword>
<dbReference type="Proteomes" id="UP001177744">
    <property type="component" value="Unassembled WGS sequence"/>
</dbReference>
<dbReference type="Pfam" id="PF04774">
    <property type="entry name" value="HABP4_PAI-RBP1"/>
    <property type="match status" value="1"/>
</dbReference>
<feature type="compositionally biased region" description="Gly residues" evidence="1">
    <location>
        <begin position="69"/>
        <end position="79"/>
    </location>
</feature>
<gene>
    <name evidence="3" type="ORF">QTO34_000722</name>
</gene>
<dbReference type="PANTHER" id="PTHR12299">
    <property type="entry name" value="HYALURONIC ACID-BINDING PROTEIN 4"/>
    <property type="match status" value="1"/>
</dbReference>
<evidence type="ECO:0000313" key="4">
    <source>
        <dbReference type="Proteomes" id="UP001177744"/>
    </source>
</evidence>
<organism evidence="3 4">
    <name type="scientific">Cnephaeus nilssonii</name>
    <name type="common">Northern bat</name>
    <name type="synonym">Eptesicus nilssonii</name>
    <dbReference type="NCBI Taxonomy" id="3371016"/>
    <lineage>
        <taxon>Eukaryota</taxon>
        <taxon>Metazoa</taxon>
        <taxon>Chordata</taxon>
        <taxon>Craniata</taxon>
        <taxon>Vertebrata</taxon>
        <taxon>Euteleostomi</taxon>
        <taxon>Mammalia</taxon>
        <taxon>Eutheria</taxon>
        <taxon>Laurasiatheria</taxon>
        <taxon>Chiroptera</taxon>
        <taxon>Yangochiroptera</taxon>
        <taxon>Vespertilionidae</taxon>
        <taxon>Cnephaeus</taxon>
    </lineage>
</organism>
<evidence type="ECO:0000256" key="1">
    <source>
        <dbReference type="SAM" id="MobiDB-lite"/>
    </source>
</evidence>
<evidence type="ECO:0000259" key="2">
    <source>
        <dbReference type="SMART" id="SM01233"/>
    </source>
</evidence>
<feature type="compositionally biased region" description="Basic and acidic residues" evidence="1">
    <location>
        <begin position="195"/>
        <end position="218"/>
    </location>
</feature>
<feature type="region of interest" description="Disordered" evidence="1">
    <location>
        <begin position="65"/>
        <end position="84"/>
    </location>
</feature>
<feature type="region of interest" description="Disordered" evidence="1">
    <location>
        <begin position="188"/>
        <end position="218"/>
    </location>
</feature>
<dbReference type="SMART" id="SM01233">
    <property type="entry name" value="HABP4_PAI-RBP1"/>
    <property type="match status" value="1"/>
</dbReference>
<dbReference type="GO" id="GO:0005634">
    <property type="term" value="C:nucleus"/>
    <property type="evidence" value="ECO:0007669"/>
    <property type="project" value="TreeGrafter"/>
</dbReference>
<sequence length="257" mass="28463">MREQPTSLEAFGLVYERTPSSPAIKSGELCVHSGSRPKALAWCTSATPAIDCSEAFKAEENKNKEVNEAGGGGGGGGGSDHLVNDDLKSHLKKKVKNENFKLIDRLLTSLSEAVVVLEKIKDEVDMEWAKEIDGFDSCDKCKCNKHSVNDRSFSHYSGLKHEDKCGGSGSHNWGTVKDELTDLEQPNVTEETPEGEEHPVADTKNKENKVEEIKEEGPKEMTLDDRRLLKIRTGKKVKRLTLKIRLWAIISGSQQMI</sequence>
<dbReference type="GO" id="GO:0005737">
    <property type="term" value="C:cytoplasm"/>
    <property type="evidence" value="ECO:0007669"/>
    <property type="project" value="TreeGrafter"/>
</dbReference>
<dbReference type="GO" id="GO:0003730">
    <property type="term" value="F:mRNA 3'-UTR binding"/>
    <property type="evidence" value="ECO:0007669"/>
    <property type="project" value="TreeGrafter"/>
</dbReference>
<name>A0AA40LX77_CNENI</name>
<dbReference type="InterPro" id="IPR039764">
    <property type="entry name" value="HABP4/SERBP1-like"/>
</dbReference>
<protein>
    <recommendedName>
        <fullName evidence="2">Hyaluronan/mRNA-binding protein domain-containing protein</fullName>
    </recommendedName>
</protein>
<dbReference type="PANTHER" id="PTHR12299:SF29">
    <property type="entry name" value="SERPINE1 MRNA-BINDING PROTEIN 1"/>
    <property type="match status" value="1"/>
</dbReference>
<accession>A0AA40LX77</accession>
<reference evidence="3" key="1">
    <citation type="submission" date="2023-06" db="EMBL/GenBank/DDBJ databases">
        <title>Reference genome for the Northern bat (Eptesicus nilssonii), a most northern bat species.</title>
        <authorList>
            <person name="Laine V.N."/>
            <person name="Pulliainen A.T."/>
            <person name="Lilley T.M."/>
        </authorList>
    </citation>
    <scope>NUCLEOTIDE SEQUENCE</scope>
    <source>
        <strain evidence="3">BLF_Eptnil</strain>
        <tissue evidence="3">Kidney</tissue>
    </source>
</reference>